<keyword evidence="8 15" id="KW-0406">Ion transport</keyword>
<keyword evidence="10 15" id="KW-0066">ATP synthesis</keyword>
<evidence type="ECO:0000256" key="1">
    <source>
        <dbReference type="ARBA" id="ARBA00005513"/>
    </source>
</evidence>
<evidence type="ECO:0000256" key="9">
    <source>
        <dbReference type="ARBA" id="ARBA00023136"/>
    </source>
</evidence>
<evidence type="ECO:0000256" key="7">
    <source>
        <dbReference type="ARBA" id="ARBA00022989"/>
    </source>
</evidence>
<dbReference type="Pfam" id="PF00430">
    <property type="entry name" value="ATP-synt_B"/>
    <property type="match status" value="1"/>
</dbReference>
<dbReference type="InterPro" id="IPR028987">
    <property type="entry name" value="ATP_synth_B-like_membr_sf"/>
</dbReference>
<dbReference type="NCBIfam" id="TIGR01144">
    <property type="entry name" value="ATP_synt_b"/>
    <property type="match status" value="1"/>
</dbReference>
<evidence type="ECO:0000256" key="2">
    <source>
        <dbReference type="ARBA" id="ARBA00022448"/>
    </source>
</evidence>
<evidence type="ECO:0000313" key="19">
    <source>
        <dbReference type="Proteomes" id="UP000824161"/>
    </source>
</evidence>
<accession>A0A9D1KUL9</accession>
<evidence type="ECO:0000256" key="14">
    <source>
        <dbReference type="ARBA" id="ARBA00037847"/>
    </source>
</evidence>
<dbReference type="HAMAP" id="MF_01398">
    <property type="entry name" value="ATP_synth_b_bprime"/>
    <property type="match status" value="1"/>
</dbReference>
<comment type="caution">
    <text evidence="18">The sequence shown here is derived from an EMBL/GenBank/DDBJ whole genome shotgun (WGS) entry which is preliminary data.</text>
</comment>
<name>A0A9D1KUL9_9FLAO</name>
<reference evidence="18" key="2">
    <citation type="journal article" date="2021" name="PeerJ">
        <title>Extensive microbial diversity within the chicken gut microbiome revealed by metagenomics and culture.</title>
        <authorList>
            <person name="Gilroy R."/>
            <person name="Ravi A."/>
            <person name="Getino M."/>
            <person name="Pursley I."/>
            <person name="Horton D.L."/>
            <person name="Alikhan N.F."/>
            <person name="Baker D."/>
            <person name="Gharbi K."/>
            <person name="Hall N."/>
            <person name="Watson M."/>
            <person name="Adriaenssens E.M."/>
            <person name="Foster-Nyarko E."/>
            <person name="Jarju S."/>
            <person name="Secka A."/>
            <person name="Antonio M."/>
            <person name="Oren A."/>
            <person name="Chaudhuri R.R."/>
            <person name="La Ragione R."/>
            <person name="Hildebrand F."/>
            <person name="Pallen M.J."/>
        </authorList>
    </citation>
    <scope>NUCLEOTIDE SEQUENCE</scope>
    <source>
        <strain evidence="18">1383</strain>
    </source>
</reference>
<dbReference type="CDD" id="cd06503">
    <property type="entry name" value="ATP-synt_Fo_b"/>
    <property type="match status" value="1"/>
</dbReference>
<dbReference type="GO" id="GO:0045259">
    <property type="term" value="C:proton-transporting ATP synthase complex"/>
    <property type="evidence" value="ECO:0007669"/>
    <property type="project" value="UniProtKB-KW"/>
</dbReference>
<dbReference type="GO" id="GO:0046961">
    <property type="term" value="F:proton-transporting ATPase activity, rotational mechanism"/>
    <property type="evidence" value="ECO:0007669"/>
    <property type="project" value="TreeGrafter"/>
</dbReference>
<dbReference type="PANTHER" id="PTHR33445:SF1">
    <property type="entry name" value="ATP SYNTHASE SUBUNIT B"/>
    <property type="match status" value="1"/>
</dbReference>
<evidence type="ECO:0000313" key="18">
    <source>
        <dbReference type="EMBL" id="HIT98584.1"/>
    </source>
</evidence>
<gene>
    <name evidence="15 18" type="primary">atpF</name>
    <name evidence="18" type="ORF">IAC44_07090</name>
</gene>
<evidence type="ECO:0000256" key="6">
    <source>
        <dbReference type="ARBA" id="ARBA00022781"/>
    </source>
</evidence>
<evidence type="ECO:0000256" key="16">
    <source>
        <dbReference type="RuleBase" id="RU003848"/>
    </source>
</evidence>
<keyword evidence="3 15" id="KW-1003">Cell membrane</keyword>
<dbReference type="AlphaFoldDB" id="A0A9D1KUL9"/>
<dbReference type="InterPro" id="IPR002146">
    <property type="entry name" value="ATP_synth_b/b'su_bac/chlpt"/>
</dbReference>
<dbReference type="Proteomes" id="UP000824161">
    <property type="component" value="Unassembled WGS sequence"/>
</dbReference>
<protein>
    <recommendedName>
        <fullName evidence="15">ATP synthase subunit b</fullName>
    </recommendedName>
    <alternativeName>
        <fullName evidence="15">ATP synthase F(0) sector subunit b</fullName>
    </alternativeName>
    <alternativeName>
        <fullName evidence="15">ATPase subunit I</fullName>
    </alternativeName>
    <alternativeName>
        <fullName evidence="15">F-type ATPase subunit b</fullName>
        <shortName evidence="15">F-ATPase subunit b</shortName>
    </alternativeName>
</protein>
<keyword evidence="9 15" id="KW-0472">Membrane</keyword>
<evidence type="ECO:0000256" key="15">
    <source>
        <dbReference type="HAMAP-Rule" id="MF_01398"/>
    </source>
</evidence>
<evidence type="ECO:0000256" key="5">
    <source>
        <dbReference type="ARBA" id="ARBA00022692"/>
    </source>
</evidence>
<feature type="coiled-coil region" evidence="17">
    <location>
        <begin position="44"/>
        <end position="89"/>
    </location>
</feature>
<dbReference type="Gene3D" id="1.20.5.620">
    <property type="entry name" value="F1F0 ATP synthase subunit B, membrane domain"/>
    <property type="match status" value="1"/>
</dbReference>
<comment type="subunit">
    <text evidence="15">F-type ATPases have 2 components, F(1) - the catalytic core - and F(0) - the membrane proton channel. F(1) has five subunits: alpha(3), beta(3), gamma(1), delta(1), epsilon(1). F(0) has three main subunits: a(1), b(2) and c(10-14). The alpha and beta chains form an alternating ring which encloses part of the gamma chain. F(1) is attached to F(0) by a central stalk formed by the gamma and epsilon chains, while a peripheral stalk is formed by the delta and b chains.</text>
</comment>
<evidence type="ECO:0000256" key="4">
    <source>
        <dbReference type="ARBA" id="ARBA00022547"/>
    </source>
</evidence>
<evidence type="ECO:0000256" key="12">
    <source>
        <dbReference type="ARBA" id="ARBA00025614"/>
    </source>
</evidence>
<comment type="similarity">
    <text evidence="1 15 16">Belongs to the ATPase B chain family.</text>
</comment>
<evidence type="ECO:0000256" key="17">
    <source>
        <dbReference type="SAM" id="Coils"/>
    </source>
</evidence>
<dbReference type="SUPFAM" id="SSF81573">
    <property type="entry name" value="F1F0 ATP synthase subunit B, membrane domain"/>
    <property type="match status" value="1"/>
</dbReference>
<comment type="subcellular location">
    <subcellularLocation>
        <location evidence="15">Cell membrane</location>
        <topology evidence="15">Single-pass membrane protein</topology>
    </subcellularLocation>
    <subcellularLocation>
        <location evidence="14">Endomembrane system</location>
        <topology evidence="14">Single-pass membrane protein</topology>
    </subcellularLocation>
</comment>
<evidence type="ECO:0000256" key="13">
    <source>
        <dbReference type="ARBA" id="ARBA00026054"/>
    </source>
</evidence>
<keyword evidence="6 15" id="KW-0375">Hydrogen ion transport</keyword>
<dbReference type="GO" id="GO:0005886">
    <property type="term" value="C:plasma membrane"/>
    <property type="evidence" value="ECO:0007669"/>
    <property type="project" value="UniProtKB-SubCell"/>
</dbReference>
<feature type="transmembrane region" description="Helical" evidence="15">
    <location>
        <begin position="12"/>
        <end position="30"/>
    </location>
</feature>
<sequence length="163" mass="18455">MDLLLPGLGLIVWNSLFFLIAVAILTKFAWKPILSMLDARDKHIAESLEKARQAREELSGVKAESQQILRQARKEREEIVGQARKERENILEQARQEASVQAASILDDAHTMIEREKQRAKDDLRRDLAGISVSLAEKVLGEELKDADAQRKSIEKSIEEVTL</sequence>
<evidence type="ECO:0000256" key="10">
    <source>
        <dbReference type="ARBA" id="ARBA00023310"/>
    </source>
</evidence>
<dbReference type="InterPro" id="IPR005864">
    <property type="entry name" value="ATP_synth_F0_bsu_bac"/>
</dbReference>
<dbReference type="PANTHER" id="PTHR33445">
    <property type="entry name" value="ATP SYNTHASE SUBUNIT B', CHLOROPLASTIC"/>
    <property type="match status" value="1"/>
</dbReference>
<organism evidence="18 19">
    <name type="scientific">Candidatus Merdimorpha stercoravium</name>
    <dbReference type="NCBI Taxonomy" id="2840863"/>
    <lineage>
        <taxon>Bacteria</taxon>
        <taxon>Pseudomonadati</taxon>
        <taxon>Bacteroidota</taxon>
        <taxon>Flavobacteriia</taxon>
        <taxon>Flavobacteriales</taxon>
        <taxon>Candidatus Merdimorpha</taxon>
    </lineage>
</organism>
<comment type="subunit">
    <text evidence="13">F-type ATPases have 2 components, F(1) - the catalytic core - and F(0) - the membrane proton channel. F(1) has five subunits: alpha(3), beta(3), gamma(1), delta(1), epsilon(1). F(0) has four main subunits: a(1), b(2) and c(10-14). The alpha and beta chains form an alternating ring which encloses part of the gamma chain. F(1) is attached to F(0) by a central stalk formed by the gamma and epsilon chains, while a peripheral stalk is formed by the delta and b chains.</text>
</comment>
<evidence type="ECO:0000256" key="11">
    <source>
        <dbReference type="ARBA" id="ARBA00025198"/>
    </source>
</evidence>
<dbReference type="GO" id="GO:0046933">
    <property type="term" value="F:proton-transporting ATP synthase activity, rotational mechanism"/>
    <property type="evidence" value="ECO:0007669"/>
    <property type="project" value="UniProtKB-UniRule"/>
</dbReference>
<dbReference type="GO" id="GO:0012505">
    <property type="term" value="C:endomembrane system"/>
    <property type="evidence" value="ECO:0007669"/>
    <property type="project" value="UniProtKB-SubCell"/>
</dbReference>
<keyword evidence="7 15" id="KW-1133">Transmembrane helix</keyword>
<keyword evidence="5 15" id="KW-0812">Transmembrane</keyword>
<keyword evidence="4 15" id="KW-0138">CF(0)</keyword>
<evidence type="ECO:0000256" key="3">
    <source>
        <dbReference type="ARBA" id="ARBA00022475"/>
    </source>
</evidence>
<proteinExistence type="inferred from homology"/>
<reference evidence="18" key="1">
    <citation type="submission" date="2020-10" db="EMBL/GenBank/DDBJ databases">
        <authorList>
            <person name="Gilroy R."/>
        </authorList>
    </citation>
    <scope>NUCLEOTIDE SEQUENCE</scope>
    <source>
        <strain evidence="18">1383</strain>
    </source>
</reference>
<evidence type="ECO:0000256" key="8">
    <source>
        <dbReference type="ARBA" id="ARBA00023065"/>
    </source>
</evidence>
<comment type="function">
    <text evidence="11 15">F(1)F(0) ATP synthase produces ATP from ADP in the presence of a proton or sodium gradient. F-type ATPases consist of two structural domains, F(1) containing the extramembraneous catalytic core and F(0) containing the membrane proton channel, linked together by a central stalk and a peripheral stalk. During catalysis, ATP synthesis in the catalytic domain of F(1) is coupled via a rotary mechanism of the central stalk subunits to proton translocation.</text>
</comment>
<keyword evidence="2 15" id="KW-0813">Transport</keyword>
<comment type="function">
    <text evidence="12">Component of the F(0) channel, it forms part of the peripheral stalk, linking F(1) to F(0). The b'-subunit is a diverged and duplicated form of b found in plants and photosynthetic bacteria.</text>
</comment>
<keyword evidence="17" id="KW-0175">Coiled coil</keyword>
<dbReference type="EMBL" id="DVLY01000180">
    <property type="protein sequence ID" value="HIT98584.1"/>
    <property type="molecule type" value="Genomic_DNA"/>
</dbReference>
<dbReference type="InterPro" id="IPR050059">
    <property type="entry name" value="ATP_synthase_B_chain"/>
</dbReference>